<organism evidence="1">
    <name type="scientific">Catovirus CTV1</name>
    <dbReference type="NCBI Taxonomy" id="1977631"/>
    <lineage>
        <taxon>Viruses</taxon>
        <taxon>Varidnaviria</taxon>
        <taxon>Bamfordvirae</taxon>
        <taxon>Nucleocytoviricota</taxon>
        <taxon>Megaviricetes</taxon>
        <taxon>Imitervirales</taxon>
        <taxon>Mimiviridae</taxon>
        <taxon>Klosneuvirinae</taxon>
        <taxon>Catovirus</taxon>
    </lineage>
</organism>
<protein>
    <submittedName>
        <fullName evidence="1">Uncharacterized protein</fullName>
    </submittedName>
</protein>
<name>A0A1V0S9R5_9VIRU</name>
<evidence type="ECO:0000313" key="1">
    <source>
        <dbReference type="EMBL" id="ARF08433.1"/>
    </source>
</evidence>
<reference evidence="1" key="1">
    <citation type="journal article" date="2017" name="Science">
        <title>Giant viruses with an expanded complement of translation system components.</title>
        <authorList>
            <person name="Schulz F."/>
            <person name="Yutin N."/>
            <person name="Ivanova N.N."/>
            <person name="Ortega D.R."/>
            <person name="Lee T.K."/>
            <person name="Vierheilig J."/>
            <person name="Daims H."/>
            <person name="Horn M."/>
            <person name="Wagner M."/>
            <person name="Jensen G.J."/>
            <person name="Kyrpides N.C."/>
            <person name="Koonin E.V."/>
            <person name="Woyke T."/>
        </authorList>
    </citation>
    <scope>NUCLEOTIDE SEQUENCE</scope>
    <source>
        <strain evidence="1">CTV1</strain>
    </source>
</reference>
<accession>A0A1V0S9R5</accession>
<sequence>MRLMELIALAAQDTYLDKSRDKSGYGFCDWLSSYYNNNKNKSSLRGDNKSLLYGTNNSSSSSYGYDIYGSVNDLSKLRKSVRKGNRDGMIKYIGPIHSKDCLRNYKEAIRYALSLNKYYPIYFLISDKFGSAIHKLKISKEFHSVFKPVFDSAVKKNENYIVQKLVSLEFVPYDDSIGAVFESKYKTNIIDFLADHIEDSIKTSSKKSNELYQLWIKSFYNSGKFEIAIDLMNHFGCTDDNIKKSFMKINNNRNNFVTNMMNYKKDITIIFEN</sequence>
<proteinExistence type="predicted"/>
<dbReference type="EMBL" id="KY684083">
    <property type="protein sequence ID" value="ARF08433.1"/>
    <property type="molecule type" value="Genomic_DNA"/>
</dbReference>
<gene>
    <name evidence="1" type="ORF">Catovirus_1_483</name>
</gene>